<accession>A0A918W1Q6</accession>
<keyword evidence="1" id="KW-0812">Transmembrane</keyword>
<comment type="caution">
    <text evidence="2">The sequence shown here is derived from an EMBL/GenBank/DDBJ whole genome shotgun (WGS) entry which is preliminary data.</text>
</comment>
<dbReference type="Proteomes" id="UP000610456">
    <property type="component" value="Unassembled WGS sequence"/>
</dbReference>
<organism evidence="2 3">
    <name type="scientific">Salinimicrobium marinum</name>
    <dbReference type="NCBI Taxonomy" id="680283"/>
    <lineage>
        <taxon>Bacteria</taxon>
        <taxon>Pseudomonadati</taxon>
        <taxon>Bacteroidota</taxon>
        <taxon>Flavobacteriia</taxon>
        <taxon>Flavobacteriales</taxon>
        <taxon>Flavobacteriaceae</taxon>
        <taxon>Salinimicrobium</taxon>
    </lineage>
</organism>
<keyword evidence="1" id="KW-1133">Transmembrane helix</keyword>
<proteinExistence type="predicted"/>
<evidence type="ECO:0000313" key="3">
    <source>
        <dbReference type="Proteomes" id="UP000610456"/>
    </source>
</evidence>
<gene>
    <name evidence="2" type="ORF">GCM10007103_34130</name>
</gene>
<dbReference type="EMBL" id="BMXB01000024">
    <property type="protein sequence ID" value="GHA50552.1"/>
    <property type="molecule type" value="Genomic_DNA"/>
</dbReference>
<feature type="transmembrane region" description="Helical" evidence="1">
    <location>
        <begin position="45"/>
        <end position="65"/>
    </location>
</feature>
<feature type="transmembrane region" description="Helical" evidence="1">
    <location>
        <begin position="111"/>
        <end position="136"/>
    </location>
</feature>
<feature type="transmembrane region" description="Helical" evidence="1">
    <location>
        <begin position="72"/>
        <end position="91"/>
    </location>
</feature>
<keyword evidence="1" id="KW-0472">Membrane</keyword>
<evidence type="ECO:0000313" key="2">
    <source>
        <dbReference type="EMBL" id="GHA50552.1"/>
    </source>
</evidence>
<dbReference type="RefSeq" id="WP_189606280.1">
    <property type="nucleotide sequence ID" value="NZ_BMXB01000024.1"/>
</dbReference>
<evidence type="ECO:0000256" key="1">
    <source>
        <dbReference type="SAM" id="Phobius"/>
    </source>
</evidence>
<sequence length="143" mass="16664">MSKKPVLLVLCLIIVAYPVISIFQLEQTISEAANAAAAHQSLVNYQISVWVSWLVLVFLSIYYKWTQKRNIFFYFTYGFIVVAFSIFGYYTQAIVNNFDLPSRFEDNYTHGVFTGIINIITSGILTGFLQAGVWWFTRRWHRR</sequence>
<keyword evidence="3" id="KW-1185">Reference proteome</keyword>
<reference evidence="2" key="1">
    <citation type="journal article" date="2014" name="Int. J. Syst. Evol. Microbiol.">
        <title>Complete genome sequence of Corynebacterium casei LMG S-19264T (=DSM 44701T), isolated from a smear-ripened cheese.</title>
        <authorList>
            <consortium name="US DOE Joint Genome Institute (JGI-PGF)"/>
            <person name="Walter F."/>
            <person name="Albersmeier A."/>
            <person name="Kalinowski J."/>
            <person name="Ruckert C."/>
        </authorList>
    </citation>
    <scope>NUCLEOTIDE SEQUENCE</scope>
    <source>
        <strain evidence="2">KCTC 12719</strain>
    </source>
</reference>
<name>A0A918W1Q6_9FLAO</name>
<reference evidence="2" key="2">
    <citation type="submission" date="2020-09" db="EMBL/GenBank/DDBJ databases">
        <authorList>
            <person name="Sun Q."/>
            <person name="Kim S."/>
        </authorList>
    </citation>
    <scope>NUCLEOTIDE SEQUENCE</scope>
    <source>
        <strain evidence="2">KCTC 12719</strain>
    </source>
</reference>
<protein>
    <submittedName>
        <fullName evidence="2">Uncharacterized protein</fullName>
    </submittedName>
</protein>
<dbReference type="AlphaFoldDB" id="A0A918W1Q6"/>